<dbReference type="GO" id="GO:0016818">
    <property type="term" value="F:hydrolase activity, acting on acid anhydrides, in phosphorus-containing anhydrides"/>
    <property type="evidence" value="ECO:0007669"/>
    <property type="project" value="InterPro"/>
</dbReference>
<dbReference type="EC" id="5.6.2.3" evidence="12"/>
<dbReference type="Pfam" id="PF13307">
    <property type="entry name" value="Helicase_C_2"/>
    <property type="match status" value="1"/>
</dbReference>
<keyword evidence="7" id="KW-0408">Iron</keyword>
<evidence type="ECO:0000313" key="17">
    <source>
        <dbReference type="Proteomes" id="UP000216021"/>
    </source>
</evidence>
<evidence type="ECO:0000256" key="3">
    <source>
        <dbReference type="ARBA" id="ARBA00022741"/>
    </source>
</evidence>
<evidence type="ECO:0000256" key="12">
    <source>
        <dbReference type="ARBA" id="ARBA00044969"/>
    </source>
</evidence>
<dbReference type="FunFam" id="3.40.50.300:FF:000466">
    <property type="entry name" value="ATP-dependent DNA helicase"/>
    <property type="match status" value="1"/>
</dbReference>
<proteinExistence type="inferred from homology"/>
<reference evidence="16 17" key="1">
    <citation type="submission" date="2016-11" db="EMBL/GenBank/DDBJ databases">
        <title>Rahnella oryzae sp. nov., isolated from rice root.</title>
        <authorList>
            <person name="Zhang X.-X."/>
            <person name="Zhang J."/>
        </authorList>
    </citation>
    <scope>NUCLEOTIDE SEQUENCE [LARGE SCALE GENOMIC DNA]</scope>
    <source>
        <strain evidence="16 17">J11-6</strain>
    </source>
</reference>
<dbReference type="PANTHER" id="PTHR11472">
    <property type="entry name" value="DNA REPAIR DEAD HELICASE RAD3/XP-D SUBFAMILY MEMBER"/>
    <property type="match status" value="1"/>
</dbReference>
<evidence type="ECO:0000256" key="1">
    <source>
        <dbReference type="ARBA" id="ARBA00001966"/>
    </source>
</evidence>
<dbReference type="RefSeq" id="WP_076940276.1">
    <property type="nucleotide sequence ID" value="NZ_MOXD01000001.1"/>
</dbReference>
<comment type="similarity">
    <text evidence="11">Belongs to the helicase family. DinG subfamily.</text>
</comment>
<dbReference type="SMART" id="SM00491">
    <property type="entry name" value="HELICc2"/>
    <property type="match status" value="1"/>
</dbReference>
<protein>
    <recommendedName>
        <fullName evidence="14">ATP-dependent DNA helicase YoaA</fullName>
        <ecNumber evidence="12">5.6.2.3</ecNumber>
    </recommendedName>
</protein>
<dbReference type="InterPro" id="IPR010614">
    <property type="entry name" value="RAD3-like_helicase_DEAD"/>
</dbReference>
<dbReference type="Proteomes" id="UP000216021">
    <property type="component" value="Unassembled WGS sequence"/>
</dbReference>
<dbReference type="InterPro" id="IPR027417">
    <property type="entry name" value="P-loop_NTPase"/>
</dbReference>
<evidence type="ECO:0000256" key="9">
    <source>
        <dbReference type="ARBA" id="ARBA00023125"/>
    </source>
</evidence>
<dbReference type="GO" id="GO:0051536">
    <property type="term" value="F:iron-sulfur cluster binding"/>
    <property type="evidence" value="ECO:0007669"/>
    <property type="project" value="UniProtKB-KW"/>
</dbReference>
<comment type="caution">
    <text evidence="16">The sequence shown here is derived from an EMBL/GenBank/DDBJ whole genome shotgun (WGS) entry which is preliminary data.</text>
</comment>
<name>A0A1S8CQQ7_9GAMM</name>
<dbReference type="Pfam" id="PF06733">
    <property type="entry name" value="DEAD_2"/>
    <property type="match status" value="1"/>
</dbReference>
<keyword evidence="6" id="KW-0067">ATP-binding</keyword>
<comment type="cofactor">
    <cofactor evidence="1">
        <name>[4Fe-4S] cluster</name>
        <dbReference type="ChEBI" id="CHEBI:49883"/>
    </cofactor>
</comment>
<evidence type="ECO:0000256" key="5">
    <source>
        <dbReference type="ARBA" id="ARBA00022806"/>
    </source>
</evidence>
<evidence type="ECO:0000256" key="2">
    <source>
        <dbReference type="ARBA" id="ARBA00022723"/>
    </source>
</evidence>
<dbReference type="GO" id="GO:0006281">
    <property type="term" value="P:DNA repair"/>
    <property type="evidence" value="ECO:0007669"/>
    <property type="project" value="TreeGrafter"/>
</dbReference>
<keyword evidence="10" id="KW-0413">Isomerase</keyword>
<keyword evidence="17" id="KW-1185">Reference proteome</keyword>
<organism evidence="16 17">
    <name type="scientific">Serratia oryzae</name>
    <dbReference type="NCBI Taxonomy" id="2034155"/>
    <lineage>
        <taxon>Bacteria</taxon>
        <taxon>Pseudomonadati</taxon>
        <taxon>Pseudomonadota</taxon>
        <taxon>Gammaproteobacteria</taxon>
        <taxon>Enterobacterales</taxon>
        <taxon>Yersiniaceae</taxon>
        <taxon>Serratia</taxon>
    </lineage>
</organism>
<accession>A0A1S8CQQ7</accession>
<dbReference type="PROSITE" id="PS51193">
    <property type="entry name" value="HELICASE_ATP_BIND_2"/>
    <property type="match status" value="1"/>
</dbReference>
<dbReference type="FunFam" id="3.40.50.300:FF:000499">
    <property type="entry name" value="ATP-dependent DNA helicase"/>
    <property type="match status" value="1"/>
</dbReference>
<dbReference type="SMART" id="SM00487">
    <property type="entry name" value="DEXDc"/>
    <property type="match status" value="1"/>
</dbReference>
<evidence type="ECO:0000313" key="16">
    <source>
        <dbReference type="EMBL" id="OMQ27240.1"/>
    </source>
</evidence>
<dbReference type="STRING" id="2034155.BMI79_02625"/>
<dbReference type="InterPro" id="IPR014013">
    <property type="entry name" value="Helic_SF1/SF2_ATP-bd_DinG/Rad3"/>
</dbReference>
<dbReference type="OrthoDB" id="9805194at2"/>
<keyword evidence="5 16" id="KW-0347">Helicase</keyword>
<dbReference type="InterPro" id="IPR011545">
    <property type="entry name" value="DEAD/DEAH_box_helicase_dom"/>
</dbReference>
<dbReference type="Gene3D" id="3.40.50.300">
    <property type="entry name" value="P-loop containing nucleotide triphosphate hydrolases"/>
    <property type="match status" value="2"/>
</dbReference>
<evidence type="ECO:0000256" key="14">
    <source>
        <dbReference type="ARBA" id="ARBA00071792"/>
    </source>
</evidence>
<evidence type="ECO:0000256" key="8">
    <source>
        <dbReference type="ARBA" id="ARBA00023014"/>
    </source>
</evidence>
<dbReference type="AlphaFoldDB" id="A0A1S8CQQ7"/>
<dbReference type="GO" id="GO:0043139">
    <property type="term" value="F:5'-3' DNA helicase activity"/>
    <property type="evidence" value="ECO:0007669"/>
    <property type="project" value="UniProtKB-EC"/>
</dbReference>
<sequence>MADDFAPEGALAQAIKGFKPREPQRLMAEAVTEAINFKQELVVEAGTGTGKTYAYLAPALRSKRKVIISTGSKALQDQLYARDLPTVAKALKYNGKLALLKGRSNYLCLERLEQQSMAGGELAGQTLIDLVRLRSWSSQTEEGDVSSCSDVAEDSFVWPLVTSTNDNCLGSDCPLYKECFVVKARRRAMDADVVVVNHHLFLADMVVKEGGFAELIPEADVMIFDEAHQIPDIASQYFGKQLTSRQLLDLAKDITIAYRTEVRDTAQLQKSADRLSQSTQDFRLALGEPGFRGNLREVLAQPNVQRALVLLDDALELCYDVVKLSLGRSALLDAAFERATLYRGRLKRLKEVNEPGFSYWYECNSRHFVLALTPLTVAERFREMLDDKPGSWIFTSATLSVNEQMGHFTERLGLNNAKTLLLPSPFDYANQALLCVPRFLPSPNQPGGARQLARMLRPLIEANQGRCFFLCTSHQMMRELAEEFRATLTLPVLLQGETSKGQLLAQFVEAGNALLVATSSFWEGVDVRGDTLSCVIIDKLPFTSPDDPLLKARIEDCRLRGGDPFNDVQLPDAVITLKQGVGRLIRDTDDRGVLVICDNRLVMRPYGEVFLNSLPPTPRTRDLAQAIAFLKAKC</sequence>
<evidence type="ECO:0000256" key="4">
    <source>
        <dbReference type="ARBA" id="ARBA00022801"/>
    </source>
</evidence>
<dbReference type="Pfam" id="PF00270">
    <property type="entry name" value="DEAD"/>
    <property type="match status" value="1"/>
</dbReference>
<dbReference type="GO" id="GO:0046872">
    <property type="term" value="F:metal ion binding"/>
    <property type="evidence" value="ECO:0007669"/>
    <property type="project" value="UniProtKB-KW"/>
</dbReference>
<dbReference type="GO" id="GO:0005524">
    <property type="term" value="F:ATP binding"/>
    <property type="evidence" value="ECO:0007669"/>
    <property type="project" value="UniProtKB-KW"/>
</dbReference>
<keyword evidence="3" id="KW-0547">Nucleotide-binding</keyword>
<comment type="catalytic activity">
    <reaction evidence="13">
        <text>ATP + H2O = ADP + phosphate + H(+)</text>
        <dbReference type="Rhea" id="RHEA:13065"/>
        <dbReference type="ChEBI" id="CHEBI:15377"/>
        <dbReference type="ChEBI" id="CHEBI:15378"/>
        <dbReference type="ChEBI" id="CHEBI:30616"/>
        <dbReference type="ChEBI" id="CHEBI:43474"/>
        <dbReference type="ChEBI" id="CHEBI:456216"/>
        <dbReference type="EC" id="5.6.2.3"/>
    </reaction>
</comment>
<keyword evidence="2" id="KW-0479">Metal-binding</keyword>
<evidence type="ECO:0000256" key="13">
    <source>
        <dbReference type="ARBA" id="ARBA00048954"/>
    </source>
</evidence>
<gene>
    <name evidence="16" type="ORF">BMI79_02625</name>
</gene>
<keyword evidence="9" id="KW-0238">DNA-binding</keyword>
<dbReference type="InterPro" id="IPR045028">
    <property type="entry name" value="DinG/Rad3-like"/>
</dbReference>
<dbReference type="InterPro" id="IPR006555">
    <property type="entry name" value="ATP-dep_Helicase_C"/>
</dbReference>
<evidence type="ECO:0000256" key="6">
    <source>
        <dbReference type="ARBA" id="ARBA00022840"/>
    </source>
</evidence>
<evidence type="ECO:0000256" key="10">
    <source>
        <dbReference type="ARBA" id="ARBA00023235"/>
    </source>
</evidence>
<evidence type="ECO:0000256" key="11">
    <source>
        <dbReference type="ARBA" id="ARBA00038058"/>
    </source>
</evidence>
<dbReference type="InterPro" id="IPR014001">
    <property type="entry name" value="Helicase_ATP-bd"/>
</dbReference>
<dbReference type="EMBL" id="MOXD01000001">
    <property type="protein sequence ID" value="OMQ27240.1"/>
    <property type="molecule type" value="Genomic_DNA"/>
</dbReference>
<dbReference type="GO" id="GO:0003677">
    <property type="term" value="F:DNA binding"/>
    <property type="evidence" value="ECO:0007669"/>
    <property type="project" value="UniProtKB-KW"/>
</dbReference>
<keyword evidence="8" id="KW-0411">Iron-sulfur</keyword>
<keyword evidence="4" id="KW-0378">Hydrolase</keyword>
<dbReference type="SUPFAM" id="SSF52540">
    <property type="entry name" value="P-loop containing nucleoside triphosphate hydrolases"/>
    <property type="match status" value="2"/>
</dbReference>
<evidence type="ECO:0000256" key="7">
    <source>
        <dbReference type="ARBA" id="ARBA00023004"/>
    </source>
</evidence>
<evidence type="ECO:0000259" key="15">
    <source>
        <dbReference type="PROSITE" id="PS51193"/>
    </source>
</evidence>
<feature type="domain" description="Helicase ATP-binding" evidence="15">
    <location>
        <begin position="10"/>
        <end position="272"/>
    </location>
</feature>
<dbReference type="PANTHER" id="PTHR11472:SF34">
    <property type="entry name" value="REGULATOR OF TELOMERE ELONGATION HELICASE 1"/>
    <property type="match status" value="1"/>
</dbReference>